<feature type="transmembrane region" description="Helical" evidence="1">
    <location>
        <begin position="400"/>
        <end position="424"/>
    </location>
</feature>
<keyword evidence="2" id="KW-0732">Signal</keyword>
<keyword evidence="1" id="KW-0812">Transmembrane</keyword>
<evidence type="ECO:0000313" key="3">
    <source>
        <dbReference type="EMBL" id="KHN81446.1"/>
    </source>
</evidence>
<evidence type="ECO:0000256" key="1">
    <source>
        <dbReference type="SAM" id="Phobius"/>
    </source>
</evidence>
<dbReference type="AlphaFoldDB" id="A0A0B2VD50"/>
<dbReference type="Proteomes" id="UP000031036">
    <property type="component" value="Unassembled WGS sequence"/>
</dbReference>
<keyword evidence="4" id="KW-1185">Reference proteome</keyword>
<accession>A0A0B2VD50</accession>
<evidence type="ECO:0000313" key="4">
    <source>
        <dbReference type="Proteomes" id="UP000031036"/>
    </source>
</evidence>
<proteinExistence type="predicted"/>
<name>A0A0B2VD50_TOXCA</name>
<protein>
    <submittedName>
        <fullName evidence="3">Uncharacterized protein</fullName>
    </submittedName>
</protein>
<keyword evidence="1" id="KW-1133">Transmembrane helix</keyword>
<evidence type="ECO:0000256" key="2">
    <source>
        <dbReference type="SAM" id="SignalP"/>
    </source>
</evidence>
<feature type="signal peptide" evidence="2">
    <location>
        <begin position="1"/>
        <end position="23"/>
    </location>
</feature>
<gene>
    <name evidence="3" type="ORF">Tcan_07146</name>
</gene>
<sequence>MAAPVGAAHFVTMITVSVVLTLSNVLMEECNLDDSAVVAKDHDQWVVVYREEMCGYSAIPVFSFKNFKWAVENAYMVGGNITCEDTMDFVLPSLDTVRAIFADREKINSTRALIVHNVDTTYRYVVFEKPFRNRKVLRSDFAVSLKSNKLFAVAKTISGQVKLYRCSADQRSCFIDHKSALSVGRGRCRVEKIILNENHLHALYYQYENKRYAISSAIIEKDTFSKVMVLRELAWDSIYTFALWDALNVKQETFIMLGWYNEPRDLSYHYAETYLVSEMCSVEPEFVTYVHSEHIRSISIQTVFVPKGHRPLTEREMNGVMRPPQILAATRYLESLAGIEPPAVYKTGYDTMEAKLRYHVDFAKRMRKVHKLRTLRLYTPIRTICEILPSSVMFRLVFNFMWWCHIFMWITLMIPFIFSTLLLFDYSRFRSESYASKKGIKCKINKKKHL</sequence>
<organism evidence="3 4">
    <name type="scientific">Toxocara canis</name>
    <name type="common">Canine roundworm</name>
    <dbReference type="NCBI Taxonomy" id="6265"/>
    <lineage>
        <taxon>Eukaryota</taxon>
        <taxon>Metazoa</taxon>
        <taxon>Ecdysozoa</taxon>
        <taxon>Nematoda</taxon>
        <taxon>Chromadorea</taxon>
        <taxon>Rhabditida</taxon>
        <taxon>Spirurina</taxon>
        <taxon>Ascaridomorpha</taxon>
        <taxon>Ascaridoidea</taxon>
        <taxon>Toxocaridae</taxon>
        <taxon>Toxocara</taxon>
    </lineage>
</organism>
<dbReference type="EMBL" id="JPKZ01001517">
    <property type="protein sequence ID" value="KHN81446.1"/>
    <property type="molecule type" value="Genomic_DNA"/>
</dbReference>
<feature type="chain" id="PRO_5002095377" evidence="2">
    <location>
        <begin position="24"/>
        <end position="450"/>
    </location>
</feature>
<keyword evidence="1" id="KW-0472">Membrane</keyword>
<reference evidence="3 4" key="1">
    <citation type="submission" date="2014-11" db="EMBL/GenBank/DDBJ databases">
        <title>Genetic blueprint of the zoonotic pathogen Toxocara canis.</title>
        <authorList>
            <person name="Zhu X.-Q."/>
            <person name="Korhonen P.K."/>
            <person name="Cai H."/>
            <person name="Young N.D."/>
            <person name="Nejsum P."/>
            <person name="von Samson-Himmelstjerna G."/>
            <person name="Boag P.R."/>
            <person name="Tan P."/>
            <person name="Li Q."/>
            <person name="Min J."/>
            <person name="Yang Y."/>
            <person name="Wang X."/>
            <person name="Fang X."/>
            <person name="Hall R.S."/>
            <person name="Hofmann A."/>
            <person name="Sternberg P.W."/>
            <person name="Jex A.R."/>
            <person name="Gasser R.B."/>
        </authorList>
    </citation>
    <scope>NUCLEOTIDE SEQUENCE [LARGE SCALE GENOMIC DNA]</scope>
    <source>
        <strain evidence="3">PN_DK_2014</strain>
    </source>
</reference>
<comment type="caution">
    <text evidence="3">The sequence shown here is derived from an EMBL/GenBank/DDBJ whole genome shotgun (WGS) entry which is preliminary data.</text>
</comment>